<proteinExistence type="predicted"/>
<dbReference type="EMBL" id="JAPQKI010000010">
    <property type="protein sequence ID" value="KAJ5086059.1"/>
    <property type="molecule type" value="Genomic_DNA"/>
</dbReference>
<reference evidence="1" key="1">
    <citation type="submission" date="2022-11" db="EMBL/GenBank/DDBJ databases">
        <authorList>
            <person name="Petersen C."/>
        </authorList>
    </citation>
    <scope>NUCLEOTIDE SEQUENCE</scope>
    <source>
        <strain evidence="1">IBT 30761</strain>
    </source>
</reference>
<dbReference type="RefSeq" id="XP_056470737.1">
    <property type="nucleotide sequence ID" value="XM_056623321.1"/>
</dbReference>
<protein>
    <submittedName>
        <fullName evidence="1">DJ-1 domain InhA-type</fullName>
    </submittedName>
</protein>
<dbReference type="Proteomes" id="UP001149074">
    <property type="component" value="Unassembled WGS sequence"/>
</dbReference>
<name>A0A9W9EQI2_9EURO</name>
<reference evidence="1" key="2">
    <citation type="journal article" date="2023" name="IMA Fungus">
        <title>Comparative genomic study of the Penicillium genus elucidates a diverse pangenome and 15 lateral gene transfer events.</title>
        <authorList>
            <person name="Petersen C."/>
            <person name="Sorensen T."/>
            <person name="Nielsen M.R."/>
            <person name="Sondergaard T.E."/>
            <person name="Sorensen J.L."/>
            <person name="Fitzpatrick D.A."/>
            <person name="Frisvad J.C."/>
            <person name="Nielsen K.L."/>
        </authorList>
    </citation>
    <scope>NUCLEOTIDE SEQUENCE</scope>
    <source>
        <strain evidence="1">IBT 30761</strain>
    </source>
</reference>
<organism evidence="1 2">
    <name type="scientific">Penicillium argentinense</name>
    <dbReference type="NCBI Taxonomy" id="1131581"/>
    <lineage>
        <taxon>Eukaryota</taxon>
        <taxon>Fungi</taxon>
        <taxon>Dikarya</taxon>
        <taxon>Ascomycota</taxon>
        <taxon>Pezizomycotina</taxon>
        <taxon>Eurotiomycetes</taxon>
        <taxon>Eurotiomycetidae</taxon>
        <taxon>Eurotiales</taxon>
        <taxon>Aspergillaceae</taxon>
        <taxon>Penicillium</taxon>
    </lineage>
</organism>
<dbReference type="AlphaFoldDB" id="A0A9W9EQI2"/>
<evidence type="ECO:0000313" key="2">
    <source>
        <dbReference type="Proteomes" id="UP001149074"/>
    </source>
</evidence>
<comment type="caution">
    <text evidence="1">The sequence shown here is derived from an EMBL/GenBank/DDBJ whole genome shotgun (WGS) entry which is preliminary data.</text>
</comment>
<evidence type="ECO:0000313" key="1">
    <source>
        <dbReference type="EMBL" id="KAJ5086059.1"/>
    </source>
</evidence>
<accession>A0A9W9EQI2</accession>
<keyword evidence="2" id="KW-1185">Reference proteome</keyword>
<sequence length="105" mass="11546">MGGSALVAIFLAFNSLDINRPISSLSNSNLSIMIIAKGALTTSQENITVKRTLSFEEASARLSDYDLIILGSRSRNILPYVQPENAQLRASRIHRTVRKSSDTDH</sequence>
<gene>
    <name evidence="1" type="ORF">N7532_010830</name>
</gene>
<dbReference type="OrthoDB" id="5424793at2759"/>
<dbReference type="GeneID" id="81362300"/>